<dbReference type="InterPro" id="IPR003660">
    <property type="entry name" value="HAMP_dom"/>
</dbReference>
<dbReference type="Pfam" id="PF07238">
    <property type="entry name" value="PilZ"/>
    <property type="match status" value="1"/>
</dbReference>
<keyword evidence="10" id="KW-1185">Reference proteome</keyword>
<dbReference type="Gene3D" id="1.10.287.950">
    <property type="entry name" value="Methyl-accepting chemotaxis protein"/>
    <property type="match status" value="1"/>
</dbReference>
<dbReference type="PANTHER" id="PTHR32089:SF112">
    <property type="entry name" value="LYSOZYME-LIKE PROTEIN-RELATED"/>
    <property type="match status" value="1"/>
</dbReference>
<dbReference type="InterPro" id="IPR004089">
    <property type="entry name" value="MCPsignal_dom"/>
</dbReference>
<feature type="domain" description="HAMP" evidence="8">
    <location>
        <begin position="284"/>
        <end position="336"/>
    </location>
</feature>
<protein>
    <submittedName>
        <fullName evidence="9">Methyl-accepting chemotaxis protein</fullName>
    </submittedName>
</protein>
<name>A0ABN3HM92_9ACTN</name>
<comment type="caution">
    <text evidence="9">The sequence shown here is derived from an EMBL/GenBank/DDBJ whole genome shotgun (WGS) entry which is preliminary data.</text>
</comment>
<dbReference type="SMART" id="SM00283">
    <property type="entry name" value="MA"/>
    <property type="match status" value="1"/>
</dbReference>
<comment type="similarity">
    <text evidence="4">Belongs to the methyl-accepting chemotaxis (MCP) protein family.</text>
</comment>
<keyword evidence="1 6" id="KW-0812">Transmembrane</keyword>
<gene>
    <name evidence="9" type="ORF">GCM10010170_092760</name>
</gene>
<dbReference type="PANTHER" id="PTHR32089">
    <property type="entry name" value="METHYL-ACCEPTING CHEMOTAXIS PROTEIN MCPB"/>
    <property type="match status" value="1"/>
</dbReference>
<feature type="transmembrane region" description="Helical" evidence="6">
    <location>
        <begin position="16"/>
        <end position="34"/>
    </location>
</feature>
<organism evidence="9 10">
    <name type="scientific">Dactylosporangium salmoneum</name>
    <dbReference type="NCBI Taxonomy" id="53361"/>
    <lineage>
        <taxon>Bacteria</taxon>
        <taxon>Bacillati</taxon>
        <taxon>Actinomycetota</taxon>
        <taxon>Actinomycetes</taxon>
        <taxon>Micromonosporales</taxon>
        <taxon>Micromonosporaceae</taxon>
        <taxon>Dactylosporangium</taxon>
    </lineage>
</organism>
<evidence type="ECO:0000256" key="3">
    <source>
        <dbReference type="ARBA" id="ARBA00023224"/>
    </source>
</evidence>
<keyword evidence="3 5" id="KW-0807">Transducer</keyword>
<keyword evidence="2 6" id="KW-1133">Transmembrane helix</keyword>
<evidence type="ECO:0000256" key="6">
    <source>
        <dbReference type="SAM" id="Phobius"/>
    </source>
</evidence>
<evidence type="ECO:0000256" key="2">
    <source>
        <dbReference type="ARBA" id="ARBA00022989"/>
    </source>
</evidence>
<dbReference type="InterPro" id="IPR009875">
    <property type="entry name" value="PilZ_domain"/>
</dbReference>
<evidence type="ECO:0000259" key="8">
    <source>
        <dbReference type="PROSITE" id="PS50885"/>
    </source>
</evidence>
<proteinExistence type="inferred from homology"/>
<accession>A0ABN3HM92</accession>
<evidence type="ECO:0000256" key="5">
    <source>
        <dbReference type="PROSITE-ProRule" id="PRU00284"/>
    </source>
</evidence>
<evidence type="ECO:0000256" key="1">
    <source>
        <dbReference type="ARBA" id="ARBA00022692"/>
    </source>
</evidence>
<dbReference type="PROSITE" id="PS50111">
    <property type="entry name" value="CHEMOTAXIS_TRANSDUC_2"/>
    <property type="match status" value="1"/>
</dbReference>
<dbReference type="Gene3D" id="2.40.10.220">
    <property type="entry name" value="predicted glycosyltransferase like domains"/>
    <property type="match status" value="1"/>
</dbReference>
<dbReference type="PROSITE" id="PS50885">
    <property type="entry name" value="HAMP"/>
    <property type="match status" value="1"/>
</dbReference>
<dbReference type="SUPFAM" id="SSF58104">
    <property type="entry name" value="Methyl-accepting chemotaxis protein (MCP) signaling domain"/>
    <property type="match status" value="1"/>
</dbReference>
<feature type="domain" description="Methyl-accepting transducer" evidence="7">
    <location>
        <begin position="373"/>
        <end position="510"/>
    </location>
</feature>
<evidence type="ECO:0000259" key="7">
    <source>
        <dbReference type="PROSITE" id="PS50111"/>
    </source>
</evidence>
<reference evidence="9 10" key="1">
    <citation type="journal article" date="2019" name="Int. J. Syst. Evol. Microbiol.">
        <title>The Global Catalogue of Microorganisms (GCM) 10K type strain sequencing project: providing services to taxonomists for standard genome sequencing and annotation.</title>
        <authorList>
            <consortium name="The Broad Institute Genomics Platform"/>
            <consortium name="The Broad Institute Genome Sequencing Center for Infectious Disease"/>
            <person name="Wu L."/>
            <person name="Ma J."/>
        </authorList>
    </citation>
    <scope>NUCLEOTIDE SEQUENCE [LARGE SCALE GENOMIC DNA]</scope>
    <source>
        <strain evidence="9 10">JCM 3272</strain>
    </source>
</reference>
<evidence type="ECO:0000313" key="10">
    <source>
        <dbReference type="Proteomes" id="UP001501444"/>
    </source>
</evidence>
<dbReference type="EMBL" id="BAAARV010000094">
    <property type="protein sequence ID" value="GAA2383734.1"/>
    <property type="molecule type" value="Genomic_DNA"/>
</dbReference>
<keyword evidence="6" id="KW-0472">Membrane</keyword>
<evidence type="ECO:0000313" key="9">
    <source>
        <dbReference type="EMBL" id="GAA2383734.1"/>
    </source>
</evidence>
<dbReference type="Pfam" id="PF00015">
    <property type="entry name" value="MCPsignal"/>
    <property type="match status" value="1"/>
</dbReference>
<evidence type="ECO:0000256" key="4">
    <source>
        <dbReference type="ARBA" id="ARBA00029447"/>
    </source>
</evidence>
<dbReference type="SUPFAM" id="SSF141371">
    <property type="entry name" value="PilZ domain-like"/>
    <property type="match status" value="1"/>
</dbReference>
<dbReference type="Proteomes" id="UP001501444">
    <property type="component" value="Unassembled WGS sequence"/>
</dbReference>
<sequence>MPVLWLSDRVRTSTRLAVLVVVLLVPGLGTTWAYTGSVGGRIGLAVAEHDGSEVVLPALSAMTDLAAGRTPDLATLRSLVAEHSSLGLGERMAAVPTSGGPAAAVALGALITAAGDNSNLILDPDLDSFYVMDALVVELPKALTAATAAASADTTAALDDRMAAQAVHAGVLDSAATAIRTGVKTATGHTSDSGLGGDLAPLSAAADALSTLSGTLTDGLATPGPADASAAATKVRQALEPATGALQRLLDTRVAHLSRDRKVNLTVTAVTAVMAIWFAASVWWRTRHDVHLAVSAVTATAEGDLAPREVPSGRDELGDIGRALERSRLRLVDQDEQLRGAQRVREEQLHASFEQQRESQRQLRERAQSVVDESVGAISGELQDVVGQVGEVRTAARTIEERVTEADRATVSVVERASEAERVVTALGDSLRQVDGTTQLIAGIAAQTRLLALNATIEAARAGEAGRGFTVVANEVKDLAGTTAESTERIAATIAELERTAAQMAGTIRDMVAGVAGIGEATGVLHSVAQDQYATVERLTGRVGQTMERINGMSALAERLERRHAERIAASGPVRFGVDGGAEFVAARLMDLSTGGLRCQADADVPVRTGDAVSVELALEGNPVRLHAQVVHCVRQGAQTELGLQFLAPEATTVDRIRRFVNATS</sequence>